<dbReference type="PROSITE" id="PS51273">
    <property type="entry name" value="GATASE_TYPE_1"/>
    <property type="match status" value="1"/>
</dbReference>
<sequence length="255" mass="26388">MGSEVEGTRPVVGLSSYREPATWGLWSASADLLPTSYARAVEAAGGVPLLLPPTTPYGDAARAVVARLDGLVVSGGADVDPEQYGEERHPTVTTTRPDRDAWELALLDAAEERGLPVLGVCRGMQLMAVRAGGRLVQHLPDVVGHAGHDPGGDAYGSVTARVEPGSRLATLVGDGPEPGHCHHHQAVADHPGFTPVAWAPDGTLEAMELPGDRFCLAVQWHPEEGTDSTSDAALLAGLVAAAHAFAAPDTGNPTS</sequence>
<dbReference type="InterPro" id="IPR011697">
    <property type="entry name" value="Peptidase_C26"/>
</dbReference>
<proteinExistence type="predicted"/>
<gene>
    <name evidence="1" type="ORF">FB458_1542</name>
</gene>
<keyword evidence="1" id="KW-0808">Transferase</keyword>
<dbReference type="CDD" id="cd01745">
    <property type="entry name" value="GATase1_2"/>
    <property type="match status" value="1"/>
</dbReference>
<protein>
    <submittedName>
        <fullName evidence="1">Putative glutamine amidotransferase</fullName>
    </submittedName>
</protein>
<organism evidence="1 2">
    <name type="scientific">Lapillicoccus jejuensis</name>
    <dbReference type="NCBI Taxonomy" id="402171"/>
    <lineage>
        <taxon>Bacteria</taxon>
        <taxon>Bacillati</taxon>
        <taxon>Actinomycetota</taxon>
        <taxon>Actinomycetes</taxon>
        <taxon>Micrococcales</taxon>
        <taxon>Intrasporangiaceae</taxon>
        <taxon>Lapillicoccus</taxon>
    </lineage>
</organism>
<dbReference type="GO" id="GO:0016740">
    <property type="term" value="F:transferase activity"/>
    <property type="evidence" value="ECO:0007669"/>
    <property type="project" value="UniProtKB-KW"/>
</dbReference>
<dbReference type="PANTHER" id="PTHR43235:SF1">
    <property type="entry name" value="GLUTAMINE AMIDOTRANSFERASE PB2B2.05-RELATED"/>
    <property type="match status" value="1"/>
</dbReference>
<name>A0A542DZC8_9MICO</name>
<dbReference type="PANTHER" id="PTHR43235">
    <property type="entry name" value="GLUTAMINE AMIDOTRANSFERASE PB2B2.05-RELATED"/>
    <property type="match status" value="1"/>
</dbReference>
<dbReference type="EMBL" id="VFMN01000001">
    <property type="protein sequence ID" value="TQJ08453.1"/>
    <property type="molecule type" value="Genomic_DNA"/>
</dbReference>
<dbReference type="Pfam" id="PF07722">
    <property type="entry name" value="Peptidase_C26"/>
    <property type="match status" value="1"/>
</dbReference>
<dbReference type="Gene3D" id="3.40.50.880">
    <property type="match status" value="1"/>
</dbReference>
<keyword evidence="2" id="KW-1185">Reference proteome</keyword>
<evidence type="ECO:0000313" key="2">
    <source>
        <dbReference type="Proteomes" id="UP000317893"/>
    </source>
</evidence>
<dbReference type="InterPro" id="IPR029062">
    <property type="entry name" value="Class_I_gatase-like"/>
</dbReference>
<keyword evidence="1" id="KW-0315">Glutamine amidotransferase</keyword>
<dbReference type="GO" id="GO:0006598">
    <property type="term" value="P:polyamine catabolic process"/>
    <property type="evidence" value="ECO:0007669"/>
    <property type="project" value="TreeGrafter"/>
</dbReference>
<accession>A0A542DZC8</accession>
<dbReference type="Proteomes" id="UP000317893">
    <property type="component" value="Unassembled WGS sequence"/>
</dbReference>
<dbReference type="SUPFAM" id="SSF52317">
    <property type="entry name" value="Class I glutamine amidotransferase-like"/>
    <property type="match status" value="1"/>
</dbReference>
<reference evidence="1 2" key="1">
    <citation type="submission" date="2019-06" db="EMBL/GenBank/DDBJ databases">
        <title>Sequencing the genomes of 1000 actinobacteria strains.</title>
        <authorList>
            <person name="Klenk H.-P."/>
        </authorList>
    </citation>
    <scope>NUCLEOTIDE SEQUENCE [LARGE SCALE GENOMIC DNA]</scope>
    <source>
        <strain evidence="1 2">DSM 18607</strain>
    </source>
</reference>
<comment type="caution">
    <text evidence="1">The sequence shown here is derived from an EMBL/GenBank/DDBJ whole genome shotgun (WGS) entry which is preliminary data.</text>
</comment>
<dbReference type="AlphaFoldDB" id="A0A542DZC8"/>
<dbReference type="GO" id="GO:0033969">
    <property type="term" value="F:gamma-glutamyl-gamma-aminobutyrate hydrolase activity"/>
    <property type="evidence" value="ECO:0007669"/>
    <property type="project" value="TreeGrafter"/>
</dbReference>
<dbReference type="InterPro" id="IPR044668">
    <property type="entry name" value="PuuD-like"/>
</dbReference>
<evidence type="ECO:0000313" key="1">
    <source>
        <dbReference type="EMBL" id="TQJ08453.1"/>
    </source>
</evidence>
<dbReference type="GO" id="GO:0005829">
    <property type="term" value="C:cytosol"/>
    <property type="evidence" value="ECO:0007669"/>
    <property type="project" value="TreeGrafter"/>
</dbReference>